<reference evidence="4" key="1">
    <citation type="submission" date="2021-05" db="EMBL/GenBank/DDBJ databases">
        <title>Molecular characterization for Shewanella algae harboring chromosomal blaOXA-55-like strains isolated from clinical and environment sample.</title>
        <authorList>
            <person name="Ohama Y."/>
            <person name="Aoki K."/>
            <person name="Harada S."/>
            <person name="Moriya K."/>
            <person name="Ishii Y."/>
            <person name="Tateda K."/>
        </authorList>
    </citation>
    <scope>NUCLEOTIDE SEQUENCE</scope>
    <source>
        <strain evidence="4">TUM17379</strain>
    </source>
</reference>
<dbReference type="CDD" id="cd02523">
    <property type="entry name" value="PC_cytidylyltransferase"/>
    <property type="match status" value="1"/>
</dbReference>
<keyword evidence="2" id="KW-0548">Nucleotidyltransferase</keyword>
<dbReference type="InterPro" id="IPR029044">
    <property type="entry name" value="Nucleotide-diphossugar_trans"/>
</dbReference>
<proteinExistence type="predicted"/>
<dbReference type="PANTHER" id="PTHR43584:SF8">
    <property type="entry name" value="N-ACETYLMURAMATE ALPHA-1-PHOSPHATE URIDYLYLTRANSFERASE"/>
    <property type="match status" value="1"/>
</dbReference>
<dbReference type="InterPro" id="IPR050065">
    <property type="entry name" value="GlmU-like"/>
</dbReference>
<accession>A0AAD1NNE7</accession>
<dbReference type="Proteomes" id="UP000825078">
    <property type="component" value="Chromosome"/>
</dbReference>
<evidence type="ECO:0000256" key="1">
    <source>
        <dbReference type="ARBA" id="ARBA00022679"/>
    </source>
</evidence>
<dbReference type="InterPro" id="IPR005835">
    <property type="entry name" value="NTP_transferase_dom"/>
</dbReference>
<dbReference type="Gene3D" id="3.90.550.10">
    <property type="entry name" value="Spore Coat Polysaccharide Biosynthesis Protein SpsA, Chain A"/>
    <property type="match status" value="1"/>
</dbReference>
<protein>
    <submittedName>
        <fullName evidence="4">Nucleotidyltransferase</fullName>
    </submittedName>
</protein>
<feature type="domain" description="Nucleotidyl transferase" evidence="3">
    <location>
        <begin position="3"/>
        <end position="111"/>
    </location>
</feature>
<dbReference type="RefSeq" id="WP_221055060.1">
    <property type="nucleotide sequence ID" value="NZ_AP024613.1"/>
</dbReference>
<keyword evidence="1" id="KW-0808">Transferase</keyword>
<gene>
    <name evidence="4" type="ORF">TUM17379_14500</name>
</gene>
<evidence type="ECO:0000256" key="2">
    <source>
        <dbReference type="ARBA" id="ARBA00022695"/>
    </source>
</evidence>
<sequence length="245" mass="27839">MIGVILAAGVGSRLRPMTNDKPKCLVSTAGKPILQYQLDTYKEAGIKKLIIVVGYEGKAVKDYLKHNKDFDITIIENEAYEDTNNMYSLYLVREHIRGKAFILNNADLSVDSSLVSRMINDKRTDLVAVDTGLFNEESMKITVNGNNKIVDISKKIMEESSFGCSIDFYKFSAESCEIFLTEIESIIEIDSNLKDWTEVAMQRLFMSQKLVFEPLDIKGLSWVEIDNYEDLALSDEIFSQKKKKD</sequence>
<dbReference type="Pfam" id="PF00483">
    <property type="entry name" value="NTP_transferase"/>
    <property type="match status" value="1"/>
</dbReference>
<organism evidence="4 5">
    <name type="scientific">Shewanella algae</name>
    <dbReference type="NCBI Taxonomy" id="38313"/>
    <lineage>
        <taxon>Bacteria</taxon>
        <taxon>Pseudomonadati</taxon>
        <taxon>Pseudomonadota</taxon>
        <taxon>Gammaproteobacteria</taxon>
        <taxon>Alteromonadales</taxon>
        <taxon>Shewanellaceae</taxon>
        <taxon>Shewanella</taxon>
    </lineage>
</organism>
<dbReference type="SUPFAM" id="SSF53448">
    <property type="entry name" value="Nucleotide-diphospho-sugar transferases"/>
    <property type="match status" value="1"/>
</dbReference>
<evidence type="ECO:0000313" key="5">
    <source>
        <dbReference type="Proteomes" id="UP000825078"/>
    </source>
</evidence>
<dbReference type="EMBL" id="AP024613">
    <property type="protein sequence ID" value="BCV44432.1"/>
    <property type="molecule type" value="Genomic_DNA"/>
</dbReference>
<dbReference type="GO" id="GO:0016779">
    <property type="term" value="F:nucleotidyltransferase activity"/>
    <property type="evidence" value="ECO:0007669"/>
    <property type="project" value="UniProtKB-KW"/>
</dbReference>
<evidence type="ECO:0000259" key="3">
    <source>
        <dbReference type="Pfam" id="PF00483"/>
    </source>
</evidence>
<name>A0AAD1NNE7_9GAMM</name>
<dbReference type="PANTHER" id="PTHR43584">
    <property type="entry name" value="NUCLEOTIDYL TRANSFERASE"/>
    <property type="match status" value="1"/>
</dbReference>
<evidence type="ECO:0000313" key="4">
    <source>
        <dbReference type="EMBL" id="BCV44432.1"/>
    </source>
</evidence>
<dbReference type="AlphaFoldDB" id="A0AAD1NNE7"/>